<evidence type="ECO:0000256" key="6">
    <source>
        <dbReference type="ARBA" id="ARBA00023012"/>
    </source>
</evidence>
<dbReference type="InterPro" id="IPR003594">
    <property type="entry name" value="HATPase_dom"/>
</dbReference>
<reference evidence="9" key="1">
    <citation type="submission" date="2022-08" db="EMBL/GenBank/DDBJ databases">
        <title>Reclassification of Massilia species as members of the genera Telluria, Duganella, Pseudoduganella, Mokoshia gen. nov. and Zemynaea gen. nov. using orthogonal and non-orthogonal genome-based approaches.</title>
        <authorList>
            <person name="Bowman J.P."/>
        </authorList>
    </citation>
    <scope>NUCLEOTIDE SEQUENCE</scope>
    <source>
        <strain evidence="9">LMG 11547</strain>
    </source>
</reference>
<dbReference type="InterPro" id="IPR005467">
    <property type="entry name" value="His_kinase_dom"/>
</dbReference>
<dbReference type="Gene3D" id="1.10.287.130">
    <property type="match status" value="1"/>
</dbReference>
<dbReference type="CDD" id="cd00075">
    <property type="entry name" value="HATPase"/>
    <property type="match status" value="1"/>
</dbReference>
<keyword evidence="10" id="KW-1185">Reference proteome</keyword>
<keyword evidence="5 9" id="KW-0418">Kinase</keyword>
<evidence type="ECO:0000313" key="9">
    <source>
        <dbReference type="EMBL" id="MCS0633693.1"/>
    </source>
</evidence>
<keyword evidence="6" id="KW-0902">Two-component regulatory system</keyword>
<evidence type="ECO:0000256" key="4">
    <source>
        <dbReference type="ARBA" id="ARBA00022679"/>
    </source>
</evidence>
<sequence>MTSISAGPQSDALGPAWPAAYGQVIDGIGCPAYCCSPAGAVVHSNRSAQRLWGRACAPDETGQWDGFAALYRLDGVPVEKASSPAALAAGSGAAPPPAEFVAESVDGQRRCLVIHAYPVLQGDGATAGVLCSLTDISERRRLDEEARCARDNRNAFLRVLAHELRNPLAPVMMAAALLRHPGTCETVQMGRMIERQTRQLARFIGDLLDGARIEHAFDIAVVMRASSVGNVLELARDVADGILHARGQTLRVDAGVPDAVLWCDPERVAQALGNVLLNASEFSDDGAEIALAVAIDGALLEVQVTDRGIGVEAAQLHAMFEPFRKFAAHPARMPSGAGLGLAIARSVCRAHGGMVSAHSAGPGQGTRLRFILPVVDDAAPAWRARG</sequence>
<dbReference type="PROSITE" id="PS50109">
    <property type="entry name" value="HIS_KIN"/>
    <property type="match status" value="1"/>
</dbReference>
<evidence type="ECO:0000259" key="7">
    <source>
        <dbReference type="PROSITE" id="PS50109"/>
    </source>
</evidence>
<dbReference type="GO" id="GO:0016301">
    <property type="term" value="F:kinase activity"/>
    <property type="evidence" value="ECO:0007669"/>
    <property type="project" value="UniProtKB-KW"/>
</dbReference>
<protein>
    <recommendedName>
        <fullName evidence="2">histidine kinase</fullName>
        <ecNumber evidence="2">2.7.13.3</ecNumber>
    </recommendedName>
</protein>
<dbReference type="PANTHER" id="PTHR43711:SF31">
    <property type="entry name" value="HISTIDINE KINASE"/>
    <property type="match status" value="1"/>
</dbReference>
<dbReference type="InterPro" id="IPR000700">
    <property type="entry name" value="PAS-assoc_C"/>
</dbReference>
<organism evidence="9 10">
    <name type="scientific">Telluria mixta</name>
    <dbReference type="NCBI Taxonomy" id="34071"/>
    <lineage>
        <taxon>Bacteria</taxon>
        <taxon>Pseudomonadati</taxon>
        <taxon>Pseudomonadota</taxon>
        <taxon>Betaproteobacteria</taxon>
        <taxon>Burkholderiales</taxon>
        <taxon>Oxalobacteraceae</taxon>
        <taxon>Telluria group</taxon>
        <taxon>Telluria</taxon>
    </lineage>
</organism>
<keyword evidence="4" id="KW-0808">Transferase</keyword>
<name>A0ABT2C8G6_9BURK</name>
<dbReference type="PRINTS" id="PR00344">
    <property type="entry name" value="BCTRLSENSOR"/>
</dbReference>
<dbReference type="Gene3D" id="3.30.450.20">
    <property type="entry name" value="PAS domain"/>
    <property type="match status" value="1"/>
</dbReference>
<dbReference type="InterPro" id="IPR036097">
    <property type="entry name" value="HisK_dim/P_sf"/>
</dbReference>
<comment type="caution">
    <text evidence="9">The sequence shown here is derived from an EMBL/GenBank/DDBJ whole genome shotgun (WGS) entry which is preliminary data.</text>
</comment>
<gene>
    <name evidence="9" type="ORF">NX786_30580</name>
</gene>
<dbReference type="Pfam" id="PF02518">
    <property type="entry name" value="HATPase_c"/>
    <property type="match status" value="1"/>
</dbReference>
<evidence type="ECO:0000259" key="8">
    <source>
        <dbReference type="PROSITE" id="PS50113"/>
    </source>
</evidence>
<dbReference type="RefSeq" id="WP_259452646.1">
    <property type="nucleotide sequence ID" value="NZ_CP119520.1"/>
</dbReference>
<dbReference type="SUPFAM" id="SSF47384">
    <property type="entry name" value="Homodimeric domain of signal transducing histidine kinase"/>
    <property type="match status" value="1"/>
</dbReference>
<evidence type="ECO:0000256" key="1">
    <source>
        <dbReference type="ARBA" id="ARBA00000085"/>
    </source>
</evidence>
<keyword evidence="3" id="KW-0597">Phosphoprotein</keyword>
<accession>A0ABT2C8G6</accession>
<dbReference type="InterPro" id="IPR003661">
    <property type="entry name" value="HisK_dim/P_dom"/>
</dbReference>
<dbReference type="CDD" id="cd00082">
    <property type="entry name" value="HisKA"/>
    <property type="match status" value="1"/>
</dbReference>
<evidence type="ECO:0000313" key="10">
    <source>
        <dbReference type="Proteomes" id="UP001165263"/>
    </source>
</evidence>
<feature type="domain" description="Histidine kinase" evidence="7">
    <location>
        <begin position="159"/>
        <end position="376"/>
    </location>
</feature>
<proteinExistence type="predicted"/>
<comment type="catalytic activity">
    <reaction evidence="1">
        <text>ATP + protein L-histidine = ADP + protein N-phospho-L-histidine.</text>
        <dbReference type="EC" id="2.7.13.3"/>
    </reaction>
</comment>
<dbReference type="EC" id="2.7.13.3" evidence="2"/>
<dbReference type="Gene3D" id="3.30.565.10">
    <property type="entry name" value="Histidine kinase-like ATPase, C-terminal domain"/>
    <property type="match status" value="1"/>
</dbReference>
<dbReference type="PROSITE" id="PS50113">
    <property type="entry name" value="PAC"/>
    <property type="match status" value="1"/>
</dbReference>
<dbReference type="Pfam" id="PF00512">
    <property type="entry name" value="HisKA"/>
    <property type="match status" value="1"/>
</dbReference>
<evidence type="ECO:0000256" key="5">
    <source>
        <dbReference type="ARBA" id="ARBA00022777"/>
    </source>
</evidence>
<dbReference type="SUPFAM" id="SSF55874">
    <property type="entry name" value="ATPase domain of HSP90 chaperone/DNA topoisomerase II/histidine kinase"/>
    <property type="match status" value="1"/>
</dbReference>
<dbReference type="InterPro" id="IPR050736">
    <property type="entry name" value="Sensor_HK_Regulatory"/>
</dbReference>
<dbReference type="Proteomes" id="UP001165263">
    <property type="component" value="Unassembled WGS sequence"/>
</dbReference>
<dbReference type="InterPro" id="IPR035965">
    <property type="entry name" value="PAS-like_dom_sf"/>
</dbReference>
<dbReference type="InterPro" id="IPR036890">
    <property type="entry name" value="HATPase_C_sf"/>
</dbReference>
<dbReference type="SUPFAM" id="SSF55785">
    <property type="entry name" value="PYP-like sensor domain (PAS domain)"/>
    <property type="match status" value="1"/>
</dbReference>
<evidence type="ECO:0000256" key="3">
    <source>
        <dbReference type="ARBA" id="ARBA00022553"/>
    </source>
</evidence>
<dbReference type="SMART" id="SM00388">
    <property type="entry name" value="HisKA"/>
    <property type="match status" value="1"/>
</dbReference>
<evidence type="ECO:0000256" key="2">
    <source>
        <dbReference type="ARBA" id="ARBA00012438"/>
    </source>
</evidence>
<dbReference type="EMBL" id="JANUHC010000016">
    <property type="protein sequence ID" value="MCS0633693.1"/>
    <property type="molecule type" value="Genomic_DNA"/>
</dbReference>
<dbReference type="InterPro" id="IPR004358">
    <property type="entry name" value="Sig_transdc_His_kin-like_C"/>
</dbReference>
<dbReference type="PANTHER" id="PTHR43711">
    <property type="entry name" value="TWO-COMPONENT HISTIDINE KINASE"/>
    <property type="match status" value="1"/>
</dbReference>
<dbReference type="SMART" id="SM00387">
    <property type="entry name" value="HATPase_c"/>
    <property type="match status" value="1"/>
</dbReference>
<feature type="domain" description="PAC" evidence="8">
    <location>
        <begin position="96"/>
        <end position="148"/>
    </location>
</feature>